<name>A0A6H0Y5M9_9PEZI</name>
<keyword evidence="3" id="KW-0520">NAD</keyword>
<dbReference type="InterPro" id="IPR006140">
    <property type="entry name" value="D-isomer_DH_NAD-bd"/>
</dbReference>
<dbReference type="Pfam" id="PF00389">
    <property type="entry name" value="2-Hacid_dh"/>
    <property type="match status" value="1"/>
</dbReference>
<evidence type="ECO:0000259" key="5">
    <source>
        <dbReference type="Pfam" id="PF00389"/>
    </source>
</evidence>
<dbReference type="PANTHER" id="PTHR43761:SF1">
    <property type="entry name" value="D-ISOMER SPECIFIC 2-HYDROXYACID DEHYDROGENASE CATALYTIC DOMAIN-CONTAINING PROTEIN-RELATED"/>
    <property type="match status" value="1"/>
</dbReference>
<dbReference type="InterPro" id="IPR006139">
    <property type="entry name" value="D-isomer_2_OHA_DH_cat_dom"/>
</dbReference>
<reference evidence="7 8" key="1">
    <citation type="journal article" date="2016" name="Sci. Rep.">
        <title>Peltaster fructicola genome reveals evolution from an invasive phytopathogen to an ectophytic parasite.</title>
        <authorList>
            <person name="Xu C."/>
            <person name="Chen H."/>
            <person name="Gleason M.L."/>
            <person name="Xu J.R."/>
            <person name="Liu H."/>
            <person name="Zhang R."/>
            <person name="Sun G."/>
        </authorList>
    </citation>
    <scope>NUCLEOTIDE SEQUENCE [LARGE SCALE GENOMIC DNA]</scope>
    <source>
        <strain evidence="7 8">LNHT1506</strain>
    </source>
</reference>
<evidence type="ECO:0000256" key="4">
    <source>
        <dbReference type="RuleBase" id="RU003719"/>
    </source>
</evidence>
<accession>A0A6H0Y5M9</accession>
<protein>
    <recommendedName>
        <fullName evidence="9">D-isomer specific 2-hydroxyacid dehydrogenase NAD-binding domain-containing protein</fullName>
    </recommendedName>
</protein>
<dbReference type="AlphaFoldDB" id="A0A6H0Y5M9"/>
<evidence type="ECO:0000256" key="3">
    <source>
        <dbReference type="ARBA" id="ARBA00023027"/>
    </source>
</evidence>
<proteinExistence type="inferred from homology"/>
<dbReference type="InterPro" id="IPR036291">
    <property type="entry name" value="NAD(P)-bd_dom_sf"/>
</dbReference>
<evidence type="ECO:0000313" key="7">
    <source>
        <dbReference type="EMBL" id="QIX02324.1"/>
    </source>
</evidence>
<feature type="domain" description="D-isomer specific 2-hydroxyacid dehydrogenase NAD-binding" evidence="6">
    <location>
        <begin position="96"/>
        <end position="279"/>
    </location>
</feature>
<dbReference type="Pfam" id="PF02826">
    <property type="entry name" value="2-Hacid_dh_C"/>
    <property type="match status" value="1"/>
</dbReference>
<evidence type="ECO:0000256" key="1">
    <source>
        <dbReference type="ARBA" id="ARBA00005854"/>
    </source>
</evidence>
<dbReference type="OrthoDB" id="298012at2759"/>
<dbReference type="EMBL" id="CP051143">
    <property type="protein sequence ID" value="QIX02324.1"/>
    <property type="molecule type" value="Genomic_DNA"/>
</dbReference>
<dbReference type="SUPFAM" id="SSF52283">
    <property type="entry name" value="Formate/glycerate dehydrogenase catalytic domain-like"/>
    <property type="match status" value="1"/>
</dbReference>
<keyword evidence="8" id="KW-1185">Reference proteome</keyword>
<sequence>MDAWVNPPKFNFDHDVTITPNAQAPDADKLAIATMIMTSGTPVTDQIIDAAPNLQMVHCNGTGTDHVSHAALKKRGIKLCHVPAQNTASVSEHAFALYYALRRKIIEMHELVMDGKSWPELRSVHVKFGPPTRTNGEETLVCCIIGYGALGRNIEKIGTALGMKVIVAERKGASEARPGRVLFEDALRQATVLIVVAPLDNSTRGMIGAAELSTINPTAFVINVGRGGIVNEAALATALREKKIAGAGIDVFEHEPAGAGDSPLIDSTIPNLILTPHIAWYSTATLDGTTKTIKSNFEAFAAGNPQNLVQL</sequence>
<feature type="domain" description="D-isomer specific 2-hydroxyacid dehydrogenase catalytic" evidence="5">
    <location>
        <begin position="33"/>
        <end position="309"/>
    </location>
</feature>
<dbReference type="PANTHER" id="PTHR43761">
    <property type="entry name" value="D-ISOMER SPECIFIC 2-HYDROXYACID DEHYDROGENASE FAMILY PROTEIN (AFU_ORTHOLOGUE AFUA_1G13630)"/>
    <property type="match status" value="1"/>
</dbReference>
<dbReference type="GO" id="GO:0016616">
    <property type="term" value="F:oxidoreductase activity, acting on the CH-OH group of donors, NAD or NADP as acceptor"/>
    <property type="evidence" value="ECO:0007669"/>
    <property type="project" value="InterPro"/>
</dbReference>
<dbReference type="GO" id="GO:0051287">
    <property type="term" value="F:NAD binding"/>
    <property type="evidence" value="ECO:0007669"/>
    <property type="project" value="InterPro"/>
</dbReference>
<evidence type="ECO:0000259" key="6">
    <source>
        <dbReference type="Pfam" id="PF02826"/>
    </source>
</evidence>
<dbReference type="InterPro" id="IPR050418">
    <property type="entry name" value="D-iso_2-hydroxyacid_DH_PdxB"/>
</dbReference>
<evidence type="ECO:0000256" key="2">
    <source>
        <dbReference type="ARBA" id="ARBA00023002"/>
    </source>
</evidence>
<comment type="similarity">
    <text evidence="1 4">Belongs to the D-isomer specific 2-hydroxyacid dehydrogenase family.</text>
</comment>
<organism evidence="7 8">
    <name type="scientific">Peltaster fructicola</name>
    <dbReference type="NCBI Taxonomy" id="286661"/>
    <lineage>
        <taxon>Eukaryota</taxon>
        <taxon>Fungi</taxon>
        <taxon>Dikarya</taxon>
        <taxon>Ascomycota</taxon>
        <taxon>Pezizomycotina</taxon>
        <taxon>Dothideomycetes</taxon>
        <taxon>Dothideomycetes incertae sedis</taxon>
        <taxon>Peltaster</taxon>
    </lineage>
</organism>
<dbReference type="Proteomes" id="UP000503462">
    <property type="component" value="Chromosome 5"/>
</dbReference>
<evidence type="ECO:0008006" key="9">
    <source>
        <dbReference type="Google" id="ProtNLM"/>
    </source>
</evidence>
<gene>
    <name evidence="7" type="ORF">AMS68_007841</name>
</gene>
<dbReference type="Gene3D" id="3.40.50.720">
    <property type="entry name" value="NAD(P)-binding Rossmann-like Domain"/>
    <property type="match status" value="2"/>
</dbReference>
<dbReference type="SUPFAM" id="SSF51735">
    <property type="entry name" value="NAD(P)-binding Rossmann-fold domains"/>
    <property type="match status" value="1"/>
</dbReference>
<keyword evidence="2 4" id="KW-0560">Oxidoreductase</keyword>
<evidence type="ECO:0000313" key="8">
    <source>
        <dbReference type="Proteomes" id="UP000503462"/>
    </source>
</evidence>